<keyword evidence="1" id="KW-0472">Membrane</keyword>
<keyword evidence="3" id="KW-0614">Plasmid</keyword>
<feature type="transmembrane region" description="Helical" evidence="1">
    <location>
        <begin position="129"/>
        <end position="148"/>
    </location>
</feature>
<dbReference type="GO" id="GO:0000271">
    <property type="term" value="P:polysaccharide biosynthetic process"/>
    <property type="evidence" value="ECO:0007669"/>
    <property type="project" value="TreeGrafter"/>
</dbReference>
<dbReference type="OrthoDB" id="9796461at2"/>
<dbReference type="STRING" id="450378.GCA_001661675_03543"/>
<evidence type="ECO:0000313" key="3">
    <source>
        <dbReference type="EMBL" id="ARU18103.1"/>
    </source>
</evidence>
<reference evidence="3 5" key="1">
    <citation type="submission" date="2017-01" db="EMBL/GenBank/DDBJ databases">
        <title>Complete genome sequence of esterase-producing bacterium Croceicoccus marinus E4A9.</title>
        <authorList>
            <person name="Wu Y.-H."/>
            <person name="Cheng H."/>
            <person name="Xu L."/>
            <person name="Huo Y.-Y."/>
            <person name="Wang C.-S."/>
            <person name="Xu X.-W."/>
        </authorList>
    </citation>
    <scope>NUCLEOTIDE SEQUENCE [LARGE SCALE GENOMIC DNA]</scope>
    <source>
        <strain evidence="3 5">E4A9</strain>
        <plasmid evidence="3">pCME4A9I</plasmid>
        <plasmid evidence="5">Plasmid pcme4a9i</plasmid>
    </source>
</reference>
<feature type="transmembrane region" description="Helical" evidence="1">
    <location>
        <begin position="30"/>
        <end position="49"/>
    </location>
</feature>
<dbReference type="GO" id="GO:0016747">
    <property type="term" value="F:acyltransferase activity, transferring groups other than amino-acyl groups"/>
    <property type="evidence" value="ECO:0007669"/>
    <property type="project" value="InterPro"/>
</dbReference>
<dbReference type="AlphaFoldDB" id="A0A1Z1FHA0"/>
<evidence type="ECO:0000256" key="1">
    <source>
        <dbReference type="SAM" id="Phobius"/>
    </source>
</evidence>
<accession>A0A1Z1FHA0</accession>
<feature type="transmembrane region" description="Helical" evidence="1">
    <location>
        <begin position="211"/>
        <end position="233"/>
    </location>
</feature>
<keyword evidence="3" id="KW-0012">Acyltransferase</keyword>
<feature type="transmembrane region" description="Helical" evidence="1">
    <location>
        <begin position="184"/>
        <end position="204"/>
    </location>
</feature>
<dbReference type="EMBL" id="CP060053">
    <property type="protein sequence ID" value="QNE06859.1"/>
    <property type="molecule type" value="Genomic_DNA"/>
</dbReference>
<evidence type="ECO:0000313" key="6">
    <source>
        <dbReference type="Proteomes" id="UP000515297"/>
    </source>
</evidence>
<dbReference type="InterPro" id="IPR050879">
    <property type="entry name" value="Acyltransferase_3"/>
</dbReference>
<feature type="transmembrane region" description="Helical" evidence="1">
    <location>
        <begin position="302"/>
        <end position="324"/>
    </location>
</feature>
<evidence type="ECO:0000313" key="5">
    <source>
        <dbReference type="Proteomes" id="UP000195807"/>
    </source>
</evidence>
<dbReference type="EMBL" id="CP019603">
    <property type="protein sequence ID" value="ARU18103.1"/>
    <property type="molecule type" value="Genomic_DNA"/>
</dbReference>
<feature type="domain" description="Acyltransferase 3" evidence="2">
    <location>
        <begin position="1"/>
        <end position="321"/>
    </location>
</feature>
<keyword evidence="3" id="KW-0808">Transferase</keyword>
<dbReference type="Pfam" id="PF01757">
    <property type="entry name" value="Acyl_transf_3"/>
    <property type="match status" value="1"/>
</dbReference>
<organism evidence="3 5">
    <name type="scientific">Croceicoccus marinus</name>
    <dbReference type="NCBI Taxonomy" id="450378"/>
    <lineage>
        <taxon>Bacteria</taxon>
        <taxon>Pseudomonadati</taxon>
        <taxon>Pseudomonadota</taxon>
        <taxon>Alphaproteobacteria</taxon>
        <taxon>Sphingomonadales</taxon>
        <taxon>Erythrobacteraceae</taxon>
        <taxon>Croceicoccus</taxon>
    </lineage>
</organism>
<gene>
    <name evidence="3" type="ORF">A9D14_17640</name>
    <name evidence="4" type="ORF">H4O24_17445</name>
</gene>
<sequence length="343" mass="38824">MDGLRGFAAIAVMVAHIDIMSKLRSGVPPFFQGHMAVDVFFVLSGFVMSHSYLGKPLDWAEFAKARFARIYPLHIASALGLLCLAWTGQLIFSIEVPQHFRDPQEAVEEILLLSALPGFEGQVWNSPSWSISIEWWIYFSLFPVIALLNRRSSILPIAIGLFCMYGAFGILIDMTSGEKFTRGWFAVGRGILGFSLGWSIWRIWRDTPWMLSGAFIDLCGLAILLAWFAVPQFSTSDGWFALPLIAIVIFGFSREVGLFSRVLSLRPFVWLGDISYSIYLTHMLVLLPLKYALSAFNLDDNFIAWLMFGTGGTLFLSTISYYYLEKPARKSIRSYQWRKMKLA</sequence>
<keyword evidence="1" id="KW-0812">Transmembrane</keyword>
<dbReference type="RefSeq" id="WP_066850632.1">
    <property type="nucleotide sequence ID" value="NZ_CP019603.1"/>
</dbReference>
<dbReference type="KEGG" id="cman:A9D14_17640"/>
<feature type="transmembrane region" description="Helical" evidence="1">
    <location>
        <begin position="70"/>
        <end position="92"/>
    </location>
</feature>
<dbReference type="InterPro" id="IPR002656">
    <property type="entry name" value="Acyl_transf_3_dom"/>
</dbReference>
<keyword evidence="5" id="KW-1185">Reference proteome</keyword>
<feature type="transmembrane region" description="Helical" evidence="1">
    <location>
        <begin position="268"/>
        <end position="290"/>
    </location>
</feature>
<geneLocation type="plasmid" evidence="3">
    <name>pCME4A9I</name>
</geneLocation>
<dbReference type="Proteomes" id="UP000515297">
    <property type="component" value="Plasmid plas1"/>
</dbReference>
<geneLocation type="plasmid" evidence="4 6">
    <name>plas1</name>
</geneLocation>
<proteinExistence type="predicted"/>
<evidence type="ECO:0000313" key="4">
    <source>
        <dbReference type="EMBL" id="QNE06859.1"/>
    </source>
</evidence>
<protein>
    <submittedName>
        <fullName evidence="3">Acyltransferase</fullName>
    </submittedName>
</protein>
<feature type="transmembrane region" description="Helical" evidence="1">
    <location>
        <begin position="155"/>
        <end position="172"/>
    </location>
</feature>
<geneLocation type="plasmid" evidence="5">
    <name>pcme4a9i</name>
</geneLocation>
<dbReference type="GO" id="GO:0016020">
    <property type="term" value="C:membrane"/>
    <property type="evidence" value="ECO:0007669"/>
    <property type="project" value="TreeGrafter"/>
</dbReference>
<dbReference type="PANTHER" id="PTHR23028:SF53">
    <property type="entry name" value="ACYL_TRANSF_3 DOMAIN-CONTAINING PROTEIN"/>
    <property type="match status" value="1"/>
</dbReference>
<name>A0A1Z1FHA0_9SPHN</name>
<evidence type="ECO:0000259" key="2">
    <source>
        <dbReference type="Pfam" id="PF01757"/>
    </source>
</evidence>
<feature type="transmembrane region" description="Helical" evidence="1">
    <location>
        <begin position="239"/>
        <end position="256"/>
    </location>
</feature>
<dbReference type="Proteomes" id="UP000195807">
    <property type="component" value="Plasmid pCME4A9I"/>
</dbReference>
<reference evidence="4 6" key="2">
    <citation type="submission" date="2020-08" db="EMBL/GenBank/DDBJ databases">
        <authorList>
            <person name="Liu G."/>
            <person name="Sun C."/>
        </authorList>
    </citation>
    <scope>NUCLEOTIDE SEQUENCE [LARGE SCALE GENOMIC DNA]</scope>
    <source>
        <strain evidence="4 6">OT19</strain>
        <plasmid evidence="4 6">plas1</plasmid>
    </source>
</reference>
<dbReference type="PANTHER" id="PTHR23028">
    <property type="entry name" value="ACETYLTRANSFERASE"/>
    <property type="match status" value="1"/>
</dbReference>
<keyword evidence="1" id="KW-1133">Transmembrane helix</keyword>